<comment type="subunit">
    <text evidence="5">Associates with DNA double-strand breaks.</text>
</comment>
<dbReference type="InterPro" id="IPR027417">
    <property type="entry name" value="P-loop_NTPase"/>
</dbReference>
<dbReference type="Pfam" id="PF23593">
    <property type="entry name" value="HEAT_ATR"/>
    <property type="match status" value="1"/>
</dbReference>
<dbReference type="Pfam" id="PF02259">
    <property type="entry name" value="FAT"/>
    <property type="match status" value="1"/>
</dbReference>
<evidence type="ECO:0000259" key="25">
    <source>
        <dbReference type="PROSITE" id="PS51189"/>
    </source>
</evidence>
<dbReference type="GO" id="GO:0005634">
    <property type="term" value="C:nucleus"/>
    <property type="evidence" value="ECO:0007669"/>
    <property type="project" value="UniProtKB-SubCell"/>
</dbReference>
<evidence type="ECO:0000256" key="13">
    <source>
        <dbReference type="ARBA" id="ARBA00022824"/>
    </source>
</evidence>
<dbReference type="InterPro" id="IPR011012">
    <property type="entry name" value="Longin-like_dom_sf"/>
</dbReference>
<gene>
    <name evidence="27" type="ORF">QBC42DRAFT_204653</name>
</gene>
<dbReference type="EMBL" id="MU865000">
    <property type="protein sequence ID" value="KAK4460973.1"/>
    <property type="molecule type" value="Genomic_DNA"/>
</dbReference>
<evidence type="ECO:0000256" key="11">
    <source>
        <dbReference type="ARBA" id="ARBA00022763"/>
    </source>
</evidence>
<dbReference type="SUPFAM" id="SSF52540">
    <property type="entry name" value="P-loop containing nucleoside triphosphate hydrolases"/>
    <property type="match status" value="1"/>
</dbReference>
<dbReference type="SUPFAM" id="SSF56112">
    <property type="entry name" value="Protein kinase-like (PK-like)"/>
    <property type="match status" value="1"/>
</dbReference>
<dbReference type="SUPFAM" id="SSF64356">
    <property type="entry name" value="SNARE-like"/>
    <property type="match status" value="1"/>
</dbReference>
<dbReference type="Gene3D" id="3.40.50.300">
    <property type="entry name" value="P-loop containing nucleotide triphosphate hydrolases"/>
    <property type="match status" value="1"/>
</dbReference>
<dbReference type="GO" id="GO:0000077">
    <property type="term" value="P:DNA damage checkpoint signaling"/>
    <property type="evidence" value="ECO:0007669"/>
    <property type="project" value="TreeGrafter"/>
</dbReference>
<evidence type="ECO:0000256" key="19">
    <source>
        <dbReference type="ARBA" id="ARBA00023242"/>
    </source>
</evidence>
<dbReference type="InterPro" id="IPR007222">
    <property type="entry name" value="Sig_recog_particle_rcpt_asu_N"/>
</dbReference>
<keyword evidence="13" id="KW-0256">Endoplasmic reticulum</keyword>
<keyword evidence="17" id="KW-0675">Receptor</keyword>
<evidence type="ECO:0000259" key="26">
    <source>
        <dbReference type="PROSITE" id="PS51190"/>
    </source>
</evidence>
<dbReference type="Pfam" id="PF04086">
    <property type="entry name" value="SRP-alpha_N"/>
    <property type="match status" value="1"/>
</dbReference>
<dbReference type="SMART" id="SM00802">
    <property type="entry name" value="UME"/>
    <property type="match status" value="1"/>
</dbReference>
<dbReference type="GO" id="GO:0005524">
    <property type="term" value="F:ATP binding"/>
    <property type="evidence" value="ECO:0007669"/>
    <property type="project" value="UniProtKB-KW"/>
</dbReference>
<dbReference type="InterPro" id="IPR003593">
    <property type="entry name" value="AAA+_ATPase"/>
</dbReference>
<feature type="region of interest" description="Disordered" evidence="23">
    <location>
        <begin position="154"/>
        <end position="246"/>
    </location>
</feature>
<comment type="similarity">
    <text evidence="4">Belongs to the PI3/PI4-kinase family. ATM subfamily.</text>
</comment>
<dbReference type="SMART" id="SM00382">
    <property type="entry name" value="AAA"/>
    <property type="match status" value="1"/>
</dbReference>
<dbReference type="SMART" id="SM00963">
    <property type="entry name" value="SRP54_N"/>
    <property type="match status" value="1"/>
</dbReference>
<feature type="compositionally biased region" description="Polar residues" evidence="23">
    <location>
        <begin position="163"/>
        <end position="189"/>
    </location>
</feature>
<feature type="compositionally biased region" description="Basic and acidic residues" evidence="23">
    <location>
        <begin position="1077"/>
        <end position="1088"/>
    </location>
</feature>
<evidence type="ECO:0000256" key="18">
    <source>
        <dbReference type="ARBA" id="ARBA00023204"/>
    </source>
</evidence>
<dbReference type="GO" id="GO:0005694">
    <property type="term" value="C:chromosome"/>
    <property type="evidence" value="ECO:0007669"/>
    <property type="project" value="TreeGrafter"/>
</dbReference>
<dbReference type="FunFam" id="3.30.1010.10:FF:000017">
    <property type="entry name" value="Inositol kinase kinase (UvsB)"/>
    <property type="match status" value="1"/>
</dbReference>
<dbReference type="InterPro" id="IPR056802">
    <property type="entry name" value="ATR-like_M-HEAT"/>
</dbReference>
<dbReference type="Proteomes" id="UP001321749">
    <property type="component" value="Unassembled WGS sequence"/>
</dbReference>
<dbReference type="FunFam" id="1.10.1070.11:FF:000031">
    <property type="entry name" value="Phosphatidyl inositol 3-kinase"/>
    <property type="match status" value="1"/>
</dbReference>
<dbReference type="Pfam" id="PF00448">
    <property type="entry name" value="SRP54"/>
    <property type="match status" value="1"/>
</dbReference>
<feature type="compositionally biased region" description="Basic residues" evidence="23">
    <location>
        <begin position="227"/>
        <end position="238"/>
    </location>
</feature>
<dbReference type="InterPro" id="IPR011989">
    <property type="entry name" value="ARM-like"/>
</dbReference>
<dbReference type="InterPro" id="IPR016024">
    <property type="entry name" value="ARM-type_fold"/>
</dbReference>
<dbReference type="Gene3D" id="1.25.10.10">
    <property type="entry name" value="Leucine-rich Repeat Variant"/>
    <property type="match status" value="1"/>
</dbReference>
<evidence type="ECO:0000256" key="21">
    <source>
        <dbReference type="ARBA" id="ARBA00071429"/>
    </source>
</evidence>
<evidence type="ECO:0000256" key="5">
    <source>
        <dbReference type="ARBA" id="ARBA00011370"/>
    </source>
</evidence>
<dbReference type="InterPro" id="IPR013822">
    <property type="entry name" value="Signal_recog_particl_SRP54_hlx"/>
</dbReference>
<dbReference type="GO" id="GO:0005785">
    <property type="term" value="C:signal recognition particle receptor complex"/>
    <property type="evidence" value="ECO:0007669"/>
    <property type="project" value="InterPro"/>
</dbReference>
<evidence type="ECO:0000256" key="20">
    <source>
        <dbReference type="ARBA" id="ARBA00025079"/>
    </source>
</evidence>
<evidence type="ECO:0000313" key="28">
    <source>
        <dbReference type="Proteomes" id="UP001321749"/>
    </source>
</evidence>
<dbReference type="InterPro" id="IPR000897">
    <property type="entry name" value="SRP54_GTPase_dom"/>
</dbReference>
<dbReference type="PANTHER" id="PTHR11139:SF125">
    <property type="entry name" value="SERINE_THREONINE-PROTEIN KINASE MEC1"/>
    <property type="match status" value="1"/>
</dbReference>
<dbReference type="GO" id="GO:0006281">
    <property type="term" value="P:DNA repair"/>
    <property type="evidence" value="ECO:0007669"/>
    <property type="project" value="UniProtKB-KW"/>
</dbReference>
<proteinExistence type="inferred from homology"/>
<feature type="region of interest" description="Disordered" evidence="23">
    <location>
        <begin position="1077"/>
        <end position="1099"/>
    </location>
</feature>
<dbReference type="GO" id="GO:0005047">
    <property type="term" value="F:signal recognition particle binding"/>
    <property type="evidence" value="ECO:0007669"/>
    <property type="project" value="InterPro"/>
</dbReference>
<organism evidence="27 28">
    <name type="scientific">Cladorrhinum samala</name>
    <dbReference type="NCBI Taxonomy" id="585594"/>
    <lineage>
        <taxon>Eukaryota</taxon>
        <taxon>Fungi</taxon>
        <taxon>Dikarya</taxon>
        <taxon>Ascomycota</taxon>
        <taxon>Pezizomycotina</taxon>
        <taxon>Sordariomycetes</taxon>
        <taxon>Sordariomycetidae</taxon>
        <taxon>Sordariales</taxon>
        <taxon>Podosporaceae</taxon>
        <taxon>Cladorrhinum</taxon>
    </lineage>
</organism>
<evidence type="ECO:0000256" key="1">
    <source>
        <dbReference type="ARBA" id="ARBA00004123"/>
    </source>
</evidence>
<dbReference type="Pfam" id="PF02260">
    <property type="entry name" value="FATC"/>
    <property type="match status" value="1"/>
</dbReference>
<dbReference type="EC" id="2.7.11.1" evidence="7"/>
<dbReference type="InterPro" id="IPR050517">
    <property type="entry name" value="DDR_Repair_Kinase"/>
</dbReference>
<dbReference type="InterPro" id="IPR003151">
    <property type="entry name" value="PIK-rel_kinase_FAT"/>
</dbReference>
<keyword evidence="18" id="KW-0234">DNA repair</keyword>
<dbReference type="InterPro" id="IPR003152">
    <property type="entry name" value="FATC_dom"/>
</dbReference>
<reference evidence="27" key="2">
    <citation type="submission" date="2023-06" db="EMBL/GenBank/DDBJ databases">
        <authorList>
            <consortium name="Lawrence Berkeley National Laboratory"/>
            <person name="Mondo S.J."/>
            <person name="Hensen N."/>
            <person name="Bonometti L."/>
            <person name="Westerberg I."/>
            <person name="Brannstrom I.O."/>
            <person name="Guillou S."/>
            <person name="Cros-Aarteil S."/>
            <person name="Calhoun S."/>
            <person name="Haridas S."/>
            <person name="Kuo A."/>
            <person name="Pangilinan J."/>
            <person name="Riley R."/>
            <person name="Labutti K."/>
            <person name="Andreopoulos B."/>
            <person name="Lipzen A."/>
            <person name="Chen C."/>
            <person name="Yanf M."/>
            <person name="Daum C."/>
            <person name="Ng V."/>
            <person name="Clum A."/>
            <person name="Steindorff A."/>
            <person name="Ohm R."/>
            <person name="Martin F."/>
            <person name="Silar P."/>
            <person name="Natvig D."/>
            <person name="Lalanne C."/>
            <person name="Gautier V."/>
            <person name="Ament-Velasquez S.L."/>
            <person name="Kruys A."/>
            <person name="Hutchinson M.I."/>
            <person name="Powell A.J."/>
            <person name="Barry K."/>
            <person name="Miller A.N."/>
            <person name="Grigoriev I.V."/>
            <person name="Debuchy R."/>
            <person name="Gladieux P."/>
            <person name="Thoren M.H."/>
            <person name="Johannesson H."/>
        </authorList>
    </citation>
    <scope>NUCLEOTIDE SEQUENCE</scope>
    <source>
        <strain evidence="27">PSN324</strain>
    </source>
</reference>
<dbReference type="CDD" id="cd00892">
    <property type="entry name" value="PIKKc_ATR"/>
    <property type="match status" value="1"/>
</dbReference>
<dbReference type="InterPro" id="IPR042101">
    <property type="entry name" value="SRP54_N_sf"/>
</dbReference>
<dbReference type="PANTHER" id="PTHR11139">
    <property type="entry name" value="ATAXIA TELANGIECTASIA MUTATED ATM -RELATED"/>
    <property type="match status" value="1"/>
</dbReference>
<dbReference type="PROSITE" id="PS51189">
    <property type="entry name" value="FAT"/>
    <property type="match status" value="1"/>
</dbReference>
<keyword evidence="8" id="KW-0723">Serine/threonine-protein kinase</keyword>
<dbReference type="InterPro" id="IPR000403">
    <property type="entry name" value="PI3/4_kinase_cat_dom"/>
</dbReference>
<dbReference type="Gene3D" id="1.20.120.140">
    <property type="entry name" value="Signal recognition particle SRP54, nucleotide-binding domain"/>
    <property type="match status" value="1"/>
</dbReference>
<dbReference type="SMART" id="SM00962">
    <property type="entry name" value="SRP54"/>
    <property type="match status" value="1"/>
</dbReference>
<dbReference type="SUPFAM" id="SSF47364">
    <property type="entry name" value="Domain of the SRP/SRP receptor G-proteins"/>
    <property type="match status" value="1"/>
</dbReference>
<dbReference type="InterPro" id="IPR036940">
    <property type="entry name" value="PI3/4_kinase_cat_sf"/>
</dbReference>
<evidence type="ECO:0000256" key="3">
    <source>
        <dbReference type="ARBA" id="ARBA00008531"/>
    </source>
</evidence>
<dbReference type="CDD" id="cd14826">
    <property type="entry name" value="SR_alpha_SRX"/>
    <property type="match status" value="1"/>
</dbReference>
<name>A0AAV9HKV2_9PEZI</name>
<comment type="similarity">
    <text evidence="3">Belongs to the GTP-binding SRP family.</text>
</comment>
<evidence type="ECO:0000256" key="4">
    <source>
        <dbReference type="ARBA" id="ARBA00010769"/>
    </source>
</evidence>
<dbReference type="SMART" id="SM00146">
    <property type="entry name" value="PI3Kc"/>
    <property type="match status" value="1"/>
</dbReference>
<dbReference type="FunFam" id="3.30.450.60:FF:000023">
    <property type="entry name" value="Signal sequence receptor alpha subunit"/>
    <property type="match status" value="1"/>
</dbReference>
<dbReference type="GO" id="GO:0006886">
    <property type="term" value="P:intracellular protein transport"/>
    <property type="evidence" value="ECO:0007669"/>
    <property type="project" value="InterPro"/>
</dbReference>
<evidence type="ECO:0000256" key="10">
    <source>
        <dbReference type="ARBA" id="ARBA00022741"/>
    </source>
</evidence>
<dbReference type="InterPro" id="IPR012993">
    <property type="entry name" value="UME"/>
</dbReference>
<dbReference type="PROSITE" id="PS51190">
    <property type="entry name" value="FATC"/>
    <property type="match status" value="1"/>
</dbReference>
<evidence type="ECO:0000256" key="8">
    <source>
        <dbReference type="ARBA" id="ARBA00022527"/>
    </source>
</evidence>
<sequence>MLDTFEILTTSGVVLWSRTYAPVSPSVVNNFITDVFIEEKSSVAGAKNGASASENAPYKYDQHTLRWTFEKELGIIFVAVYRSLLHISWIDKLVDNIKAIFVSLYRQELTKPNTTIVQCLSFDEYFDQQLKELEQSGGKADARAFRDEVLSDDVGDEPAAQSKKAQNDTSPGSSPLASPNVSRPSTPSASHLLVAKGGPMAKMSRRARKMQHSNSAPASSGDEASARKTKGKPAKRGRKWDADGLADEEDDVQLDYSVINLPSDSEAEAGARRGAVEEVDASTWGSNTKGKFVLRDLGDEVQSILADADAKKNAASKSSEPASGLVGSSLSAIGGLFRNVVGGKVLTKQDLDKAMKGMEEHLLKKNVAREAAVRLCEGVEKELVGVKTGSFESINARIQKAMEASLTKMLTPTSSLDLLREIDSITSPPATSLRKPRPYVMSIVGVNGVGKSTNLSKICFFLLQNKYKVLIAAGDTFRSGAVEQLAVHVRNLKELTAREGGQVELYQKGYGKDAAAVAKDAVAYAAQEGFNVVLIDTAGRRHNDQRLMSSLEKFAKFAQPDKILMVGEALVGTDSVAQARNFNAAFGAGRSLDGFIISKCDTVGDMVGTLVSIVHATNVPVLFVGVGQHYSDLRNFSVKWAVEKLPSQSAHASHSLLAGAPPPSTLAAELVEDISGSSRLPNSDENAELKRLSAVIEKVKNDPNFLGTDEERVEHNHLLVYVSGALFLKGLIPDDDDPFADHGKLRARALQVINFLHTTIQETPIILTRTTDGKTFLLMGREPLWLWILPKILNLLGHRRYLPISDAIETLCHYIMALAEETGSLWEMGPSLMRYFQANLSAILEPFRPAASTALQTPTAEIKLPPSRFLDGFPKPISQECSFVVRGSENALRLAVSLLTIVRKAVVVSVPEPEISLFYGYNSGWILDLLHPLSALVAAWPVPLEIGLATVVGAALEFAELFTGLDEAETPMLYKANASLVFVCSSFVQTPQQLIAEEEHGVELRRALCLALLHLAKMSASHQSISHLVVSGLLNSAKALVSDNLIVGVGTDVGRAVQSVSFDDARAQQAFKSLAVVKEKPQRSEPPSKRRRVGSQTTYPSSGIELEKQLYSLLNVDAQGLADELPKHLDKMYPKLGIDDQCRLIDLVSRLPCAGDGTLKLRRDNLADAPDFYCSLCSGKNTDLPSNSVDANLKPLGTDLFGNIVNHLRISAAQRPRVYAMVVLRRLTKHSPDRKFMDLEESSTGQWCLQSLSSSVRELRVAAGRSIPAFISGPGIASLDKDLMARNRDQIGNLLKELRARNVVYLQEAAIMVWGQVGRVVVDDALNLVVVALVEYLGHRNTIVSDCAFDEILNLASARGEKPRELFEPFWDSLAFTVVKDLTTRPQTANKVAELLQIGVPDLLRLVQKQALPWLVLNKRKDVIQKIAEARGEAETWQPCLDSGNLPHILALLLVQKAPDPAQNAMSLLRNISADFNNSELVDFLRTEPIPTALELFKAAADAKDDHRPRIRTALSIMANLLTRATQENVKKSHLIARWLEPLTLGLTQRFVEVITQAPESHTRVREQKRHLRAMGEMIRMCGTYISVSRPQISASLISALNSPELRSQALTCWEAMMANMDDPEVEAQLEVTFFIINSYYNSSDAETKSVARSLLRNLLDNNNPLMVKYANRLPSLARLDGLEDINEEVESLRTPLNTRDRFGVFAQRLNHESPGVIEQALAELVEFLQDNQEYLQISAIGEHPDPVVPVLTRSLLDCSAKYNGWQLEITRLSAEALGLVGCLDSNRIEASREQEQFVVVYNFEDAHETTSFVAFLLENVLVKAFLSTSDTRFQGFLSYAMQELLDKTDFKTACVMRGAGASEYVYRRWLNFSDNTREVLSPFLTSKYFVAPMAQQKTEYPIFKPGKPYAPWIRTLVYDLLRNHQNPISQLVFDPLCRLIKVQDLSVTEFLLPYAVLHVIVGQEDSTEFRKKITDELLAILEYSPPESASYLEREDTKLYYQAAFRIIDYCMRWLHVRKGHQGQSGRDQRWAAWVYGVVHSVDPELISQRALDCGEYARALFFLEPHIEQQDAAGSPSEEDNHRLRTSLQKIYTEIDEPDSLEGISAHFGNVTLDQEALNHRKAGRWTAAQTWYEIRHAESPADPEIQVDLLTCLKESGQHDVLLNYVEGMTKSPLNSNRILPFAVEASWATGRWETLDKYLQLSNADDVSEIFNLGVGQALMCLKEGDVERFRWYVQMIREKVAGSMTYSATSSLRACHDAMLRCHVLSELEMIVNARHETEGEQQALLRTLDRRLEVLGAYVSDKQYLLSLRRAAMDLMRPKYGNGEIAYLWLASARLARKSGSMHQSFNAVLHAQQLGDGSALIENARLLYKDGHHRKAIQALQLAIKESSFANSISFTTALIPSSSTKSQKETQKSLLTARAQLLHAKWLDSTGQTNVEAQRAEYQGVSKAYSQWEKGHYYLGRHYKKILESEKALPPDNQSDQSLSGEIAKLVIVNYLRSLNFGTKYLSQTLPRIITLFLDLGAQIDKAPEGKISISTSLQTRRSKILLELCKEFDKHVDQMPAYIFYTALSQIVARIAHPNAEVLKILEKIILKVVVAHPRQALWSLVPFLAMSKHDQRKNRGKALIERINGVKNNEIPNMMRSCRKLAEQLLQACNVGDFQSNRTTNASITRDLQFSHRCTPCPLVVPIETCLTATLPTLTDSVKKHKAFSRDVITIDGFLDQVLVLGSLAKPRRLTCRGSDGKQYSLLLKPKDDLRTDQRLMEFNGLINRSLKRDAESSRRQLYIKTYAVTPLNEECGIIEWVDGLKTLREILINIYKTRNIVPNYGQLQIMMKDAKLDPKIFTHTILNMFPAVLGEWFISQFPDPSAWFAARLKYTRSCAVMSMVGTILGLGDRHGENVLLEEGNGGIFHVDFNCLFDKGLTFAQPECVPFRLTHNMQAAMGIYKYEGPFRQCSELTLRILRQQEETLMTILEAFIYDPTLDLQRASKRSKASATHPEVVKLNPASVVETIRRKVRGLMSNKESIPLGVEGQVDQLIKEAVDPKNLTAMYIGWCPFL</sequence>
<keyword evidence="15" id="KW-0342">GTP-binding</keyword>
<dbReference type="GO" id="GO:0004674">
    <property type="term" value="F:protein serine/threonine kinase activity"/>
    <property type="evidence" value="ECO:0007669"/>
    <property type="project" value="UniProtKB-KW"/>
</dbReference>
<dbReference type="GO" id="GO:0000723">
    <property type="term" value="P:telomere maintenance"/>
    <property type="evidence" value="ECO:0007669"/>
    <property type="project" value="TreeGrafter"/>
</dbReference>
<evidence type="ECO:0000313" key="27">
    <source>
        <dbReference type="EMBL" id="KAK4460973.1"/>
    </source>
</evidence>
<evidence type="ECO:0000256" key="23">
    <source>
        <dbReference type="SAM" id="MobiDB-lite"/>
    </source>
</evidence>
<evidence type="ECO:0000259" key="24">
    <source>
        <dbReference type="PROSITE" id="PS50290"/>
    </source>
</evidence>
<evidence type="ECO:0000256" key="7">
    <source>
        <dbReference type="ARBA" id="ARBA00012513"/>
    </source>
</evidence>
<evidence type="ECO:0000256" key="6">
    <source>
        <dbReference type="ARBA" id="ARBA00011870"/>
    </source>
</evidence>
<protein>
    <recommendedName>
        <fullName evidence="21">Signal recognition particle receptor subunit alpha homolog</fullName>
        <ecNumber evidence="7">2.7.11.1</ecNumber>
    </recommendedName>
    <alternativeName>
        <fullName evidence="22">Docking protein alpha</fullName>
    </alternativeName>
</protein>
<dbReference type="Gene3D" id="3.30.1010.10">
    <property type="entry name" value="Phosphatidylinositol 3-kinase Catalytic Subunit, Chain A, domain 4"/>
    <property type="match status" value="1"/>
</dbReference>
<dbReference type="Pfam" id="PF08064">
    <property type="entry name" value="UME"/>
    <property type="match status" value="1"/>
</dbReference>
<keyword evidence="11" id="KW-0227">DNA damage</keyword>
<dbReference type="PROSITE" id="PS50290">
    <property type="entry name" value="PI3_4_KINASE_3"/>
    <property type="match status" value="1"/>
</dbReference>
<keyword evidence="12" id="KW-0418">Kinase</keyword>
<comment type="caution">
    <text evidence="27">The sequence shown here is derived from an EMBL/GenBank/DDBJ whole genome shotgun (WGS) entry which is preliminary data.</text>
</comment>
<comment type="subunit">
    <text evidence="6">Heterodimer of an alpha and a beta chain.</text>
</comment>
<evidence type="ECO:0000256" key="17">
    <source>
        <dbReference type="ARBA" id="ARBA00023170"/>
    </source>
</evidence>
<dbReference type="GO" id="GO:0003924">
    <property type="term" value="F:GTPase activity"/>
    <property type="evidence" value="ECO:0007669"/>
    <property type="project" value="InterPro"/>
</dbReference>
<keyword evidence="9" id="KW-0808">Transferase</keyword>
<dbReference type="FunFam" id="1.20.120.140:FF:000009">
    <property type="entry name" value="Signal sequence receptor alpha subunit"/>
    <property type="match status" value="1"/>
</dbReference>
<evidence type="ECO:0000256" key="22">
    <source>
        <dbReference type="ARBA" id="ARBA00081194"/>
    </source>
</evidence>
<dbReference type="InterPro" id="IPR014009">
    <property type="entry name" value="PIK_FAT"/>
</dbReference>
<dbReference type="Pfam" id="PF00454">
    <property type="entry name" value="PI3_PI4_kinase"/>
    <property type="match status" value="1"/>
</dbReference>
<dbReference type="InterPro" id="IPR011009">
    <property type="entry name" value="Kinase-like_dom_sf"/>
</dbReference>
<dbReference type="SUPFAM" id="SSF48371">
    <property type="entry name" value="ARM repeat"/>
    <property type="match status" value="1"/>
</dbReference>
<feature type="domain" description="FATC" evidence="26">
    <location>
        <begin position="3035"/>
        <end position="3067"/>
    </location>
</feature>
<comment type="function">
    <text evidence="20">Serine/threonine protein kinase which activates checkpoint signaling upon genotoxic stresses such as ionizing radiation (IR), ultraviolet light (UV), or DNA replication stalling, thereby acting as a DNA damage sensor. Recognizes the substrate consensus sequence [ST]-Q. Phosphorylates histone H2A to form H2AS128ph (gamma-H2A) at sites of DNA damage, involved in the regulation of DNA damage response mechanism. Required for the control of telomere length and genome stability.</text>
</comment>
<dbReference type="Pfam" id="PF25030">
    <property type="entry name" value="M-HEAT_ATR"/>
    <property type="match status" value="1"/>
</dbReference>
<dbReference type="FunFam" id="3.40.50.300:FF:000566">
    <property type="entry name" value="Signal recognition particle receptor subunit alpha"/>
    <property type="match status" value="1"/>
</dbReference>
<dbReference type="Gene3D" id="1.10.1070.11">
    <property type="entry name" value="Phosphatidylinositol 3-/4-kinase, catalytic domain"/>
    <property type="match status" value="1"/>
</dbReference>
<dbReference type="InterPro" id="IPR036225">
    <property type="entry name" value="SRP/SRP_N"/>
</dbReference>
<dbReference type="Pfam" id="PF02881">
    <property type="entry name" value="SRP54_N"/>
    <property type="match status" value="1"/>
</dbReference>
<evidence type="ECO:0000256" key="14">
    <source>
        <dbReference type="ARBA" id="ARBA00022840"/>
    </source>
</evidence>
<evidence type="ECO:0000256" key="12">
    <source>
        <dbReference type="ARBA" id="ARBA00022777"/>
    </source>
</evidence>
<dbReference type="SMART" id="SM01343">
    <property type="entry name" value="FATC"/>
    <property type="match status" value="1"/>
</dbReference>
<comment type="subcellular location">
    <subcellularLocation>
        <location evidence="2">Endoplasmic reticulum membrane</location>
        <topology evidence="2">Peripheral membrane protein</topology>
        <orientation evidence="2">Cytoplasmic side</orientation>
    </subcellularLocation>
    <subcellularLocation>
        <location evidence="1">Nucleus</location>
    </subcellularLocation>
</comment>
<dbReference type="InterPro" id="IPR057564">
    <property type="entry name" value="HEAT_ATR"/>
</dbReference>
<feature type="domain" description="PI3K/PI4K catalytic" evidence="24">
    <location>
        <begin position="2728"/>
        <end position="3033"/>
    </location>
</feature>
<keyword evidence="28" id="KW-1185">Reference proteome</keyword>
<keyword evidence="10" id="KW-0547">Nucleotide-binding</keyword>
<evidence type="ECO:0000256" key="16">
    <source>
        <dbReference type="ARBA" id="ARBA00023136"/>
    </source>
</evidence>
<dbReference type="Gene3D" id="3.30.450.60">
    <property type="match status" value="1"/>
</dbReference>
<evidence type="ECO:0000256" key="15">
    <source>
        <dbReference type="ARBA" id="ARBA00023134"/>
    </source>
</evidence>
<keyword evidence="14" id="KW-0067">ATP-binding</keyword>
<keyword evidence="16" id="KW-0472">Membrane</keyword>
<feature type="domain" description="FAT" evidence="25">
    <location>
        <begin position="2047"/>
        <end position="2620"/>
    </location>
</feature>
<keyword evidence="19" id="KW-0539">Nucleus</keyword>
<dbReference type="PROSITE" id="PS00300">
    <property type="entry name" value="SRP54"/>
    <property type="match status" value="1"/>
</dbReference>
<evidence type="ECO:0000256" key="2">
    <source>
        <dbReference type="ARBA" id="ARBA00004397"/>
    </source>
</evidence>
<dbReference type="GO" id="GO:0005525">
    <property type="term" value="F:GTP binding"/>
    <property type="evidence" value="ECO:0007669"/>
    <property type="project" value="UniProtKB-KW"/>
</dbReference>
<dbReference type="GO" id="GO:0006614">
    <property type="term" value="P:SRP-dependent cotranslational protein targeting to membrane"/>
    <property type="evidence" value="ECO:0007669"/>
    <property type="project" value="InterPro"/>
</dbReference>
<reference evidence="27" key="1">
    <citation type="journal article" date="2023" name="Mol. Phylogenet. Evol.">
        <title>Genome-scale phylogeny and comparative genomics of the fungal order Sordariales.</title>
        <authorList>
            <person name="Hensen N."/>
            <person name="Bonometti L."/>
            <person name="Westerberg I."/>
            <person name="Brannstrom I.O."/>
            <person name="Guillou S."/>
            <person name="Cros-Aarteil S."/>
            <person name="Calhoun S."/>
            <person name="Haridas S."/>
            <person name="Kuo A."/>
            <person name="Mondo S."/>
            <person name="Pangilinan J."/>
            <person name="Riley R."/>
            <person name="LaButti K."/>
            <person name="Andreopoulos B."/>
            <person name="Lipzen A."/>
            <person name="Chen C."/>
            <person name="Yan M."/>
            <person name="Daum C."/>
            <person name="Ng V."/>
            <person name="Clum A."/>
            <person name="Steindorff A."/>
            <person name="Ohm R.A."/>
            <person name="Martin F."/>
            <person name="Silar P."/>
            <person name="Natvig D.O."/>
            <person name="Lalanne C."/>
            <person name="Gautier V."/>
            <person name="Ament-Velasquez S.L."/>
            <person name="Kruys A."/>
            <person name="Hutchinson M.I."/>
            <person name="Powell A.J."/>
            <person name="Barry K."/>
            <person name="Miller A.N."/>
            <person name="Grigoriev I.V."/>
            <person name="Debuchy R."/>
            <person name="Gladieux P."/>
            <person name="Hiltunen Thoren M."/>
            <person name="Johannesson H."/>
        </authorList>
    </citation>
    <scope>NUCLEOTIDE SEQUENCE</scope>
    <source>
        <strain evidence="27">PSN324</strain>
    </source>
</reference>
<evidence type="ECO:0000256" key="9">
    <source>
        <dbReference type="ARBA" id="ARBA00022679"/>
    </source>
</evidence>
<accession>A0AAV9HKV2</accession>